<evidence type="ECO:0000313" key="4">
    <source>
        <dbReference type="Proteomes" id="UP000440578"/>
    </source>
</evidence>
<dbReference type="Proteomes" id="UP000440578">
    <property type="component" value="Unassembled WGS sequence"/>
</dbReference>
<accession>A0A6A4V3E1</accession>
<comment type="caution">
    <text evidence="3">The sequence shown here is derived from an EMBL/GenBank/DDBJ whole genome shotgun (WGS) entry which is preliminary data.</text>
</comment>
<gene>
    <name evidence="3" type="ORF">FJT64_011005</name>
</gene>
<keyword evidence="2" id="KW-0812">Transmembrane</keyword>
<proteinExistence type="predicted"/>
<name>A0A6A4V3E1_AMPAM</name>
<keyword evidence="2" id="KW-0472">Membrane</keyword>
<evidence type="ECO:0000256" key="1">
    <source>
        <dbReference type="SAM" id="MobiDB-lite"/>
    </source>
</evidence>
<organism evidence="3 4">
    <name type="scientific">Amphibalanus amphitrite</name>
    <name type="common">Striped barnacle</name>
    <name type="synonym">Balanus amphitrite</name>
    <dbReference type="NCBI Taxonomy" id="1232801"/>
    <lineage>
        <taxon>Eukaryota</taxon>
        <taxon>Metazoa</taxon>
        <taxon>Ecdysozoa</taxon>
        <taxon>Arthropoda</taxon>
        <taxon>Crustacea</taxon>
        <taxon>Multicrustacea</taxon>
        <taxon>Cirripedia</taxon>
        <taxon>Thoracica</taxon>
        <taxon>Thoracicalcarea</taxon>
        <taxon>Balanomorpha</taxon>
        <taxon>Balanoidea</taxon>
        <taxon>Balanidae</taxon>
        <taxon>Amphibalaninae</taxon>
        <taxon>Amphibalanus</taxon>
    </lineage>
</organism>
<keyword evidence="4" id="KW-1185">Reference proteome</keyword>
<dbReference type="AlphaFoldDB" id="A0A6A4V3E1"/>
<dbReference type="EMBL" id="VIIS01001929">
    <property type="protein sequence ID" value="KAF0290807.1"/>
    <property type="molecule type" value="Genomic_DNA"/>
</dbReference>
<reference evidence="3 4" key="1">
    <citation type="submission" date="2019-07" db="EMBL/GenBank/DDBJ databases">
        <title>Draft genome assembly of a fouling barnacle, Amphibalanus amphitrite (Darwin, 1854): The first reference genome for Thecostraca.</title>
        <authorList>
            <person name="Kim W."/>
        </authorList>
    </citation>
    <scope>NUCLEOTIDE SEQUENCE [LARGE SCALE GENOMIC DNA]</scope>
    <source>
        <strain evidence="3">SNU_AA5</strain>
        <tissue evidence="3">Soma without cirri and trophi</tissue>
    </source>
</reference>
<evidence type="ECO:0000313" key="3">
    <source>
        <dbReference type="EMBL" id="KAF0290807.1"/>
    </source>
</evidence>
<feature type="transmembrane region" description="Helical" evidence="2">
    <location>
        <begin position="42"/>
        <end position="65"/>
    </location>
</feature>
<protein>
    <submittedName>
        <fullName evidence="3">Uncharacterized protein</fullName>
    </submittedName>
</protein>
<sequence>MGPTMADYTGIFGPKKPVATTTSQGGGGGGVTRHRTPRRPAAAAAGAGAAGALPWLLLAALAALGPAPAAGHCQCGLLVMLESTGGRPWTLGETVMETGPRPADCRQPSVEIDCLNSCANTTSEPNTIVERTARRLSVGGFYRYCSHDWMHTGVVFPDKICCLENKVVE</sequence>
<keyword evidence="2" id="KW-1133">Transmembrane helix</keyword>
<evidence type="ECO:0000256" key="2">
    <source>
        <dbReference type="SAM" id="Phobius"/>
    </source>
</evidence>
<feature type="region of interest" description="Disordered" evidence="1">
    <location>
        <begin position="1"/>
        <end position="43"/>
    </location>
</feature>